<feature type="transmembrane region" description="Helical" evidence="1">
    <location>
        <begin position="66"/>
        <end position="83"/>
    </location>
</feature>
<gene>
    <name evidence="3" type="ORF">IWT30_00312</name>
</gene>
<feature type="transmembrane region" description="Helical" evidence="1">
    <location>
        <begin position="361"/>
        <end position="379"/>
    </location>
</feature>
<dbReference type="RefSeq" id="WP_089108200.1">
    <property type="nucleotide sequence ID" value="NZ_BCMF01000002.1"/>
</dbReference>
<evidence type="ECO:0000313" key="3">
    <source>
        <dbReference type="EMBL" id="GAW98367.1"/>
    </source>
</evidence>
<dbReference type="InterPro" id="IPR052734">
    <property type="entry name" value="Nod_factor_acetyltransferase"/>
</dbReference>
<keyword evidence="3" id="KW-0808">Transferase</keyword>
<feature type="transmembrane region" description="Helical" evidence="1">
    <location>
        <begin position="35"/>
        <end position="54"/>
    </location>
</feature>
<feature type="transmembrane region" description="Helical" evidence="1">
    <location>
        <begin position="234"/>
        <end position="252"/>
    </location>
</feature>
<dbReference type="OrthoDB" id="6623990at2"/>
<feature type="transmembrane region" description="Helical" evidence="1">
    <location>
        <begin position="273"/>
        <end position="300"/>
    </location>
</feature>
<evidence type="ECO:0000256" key="1">
    <source>
        <dbReference type="SAM" id="Phobius"/>
    </source>
</evidence>
<feature type="domain" description="Acyltransferase 3" evidence="2">
    <location>
        <begin position="31"/>
        <end position="377"/>
    </location>
</feature>
<dbReference type="GO" id="GO:0016747">
    <property type="term" value="F:acyltransferase activity, transferring groups other than amino-acyl groups"/>
    <property type="evidence" value="ECO:0007669"/>
    <property type="project" value="InterPro"/>
</dbReference>
<dbReference type="PANTHER" id="PTHR37312:SF1">
    <property type="entry name" value="MEMBRANE-BOUND ACYLTRANSFERASE YKRP-RELATED"/>
    <property type="match status" value="1"/>
</dbReference>
<feature type="transmembrane region" description="Helical" evidence="1">
    <location>
        <begin position="104"/>
        <end position="123"/>
    </location>
</feature>
<evidence type="ECO:0000313" key="4">
    <source>
        <dbReference type="Proteomes" id="UP000198374"/>
    </source>
</evidence>
<accession>A0A1Z5I9S4</accession>
<name>A0A1Z5I9S4_9LACO</name>
<dbReference type="PANTHER" id="PTHR37312">
    <property type="entry name" value="MEMBRANE-BOUND ACYLTRANSFERASE YKRP-RELATED"/>
    <property type="match status" value="1"/>
</dbReference>
<reference evidence="3 4" key="1">
    <citation type="submission" date="2015-11" db="EMBL/GenBank/DDBJ databases">
        <title>Draft genome sequences of new species of the genus Lactobacillus isolated from orchardgrass silage.</title>
        <authorList>
            <person name="Tohno M."/>
            <person name="Tanizawa Y."/>
            <person name="Arita M."/>
        </authorList>
    </citation>
    <scope>NUCLEOTIDE SEQUENCE [LARGE SCALE GENOMIC DNA]</scope>
    <source>
        <strain evidence="3 4">IWT30</strain>
    </source>
</reference>
<dbReference type="EMBL" id="BCMF01000002">
    <property type="protein sequence ID" value="GAW98367.1"/>
    <property type="molecule type" value="Genomic_DNA"/>
</dbReference>
<keyword evidence="1" id="KW-0472">Membrane</keyword>
<evidence type="ECO:0000259" key="2">
    <source>
        <dbReference type="Pfam" id="PF01757"/>
    </source>
</evidence>
<keyword evidence="1" id="KW-0812">Transmembrane</keyword>
<sequence>MVLSSKQEHQYLSANQASDQSATQPKRKRLTWLDIAKGIGMIAVVCGHNMPGYILHVRENRYWYDFLYWWHMPLFFLIAGFFVRPIDLRDIQKVIAFFKKRVSPVLRSYFVAGILLIIAYKFIHNKSITYSAIYFLDLFYGGQTLAHYTTIFWYPETYILGIIGTTVIISVVKFKTLQLLIAAYFIYWSTSYTQITAFKFFGVVTAPWDMDVAVLVMAYMLIGYNLFYFGQHYLTKWVIFLPSAAAVGWLFIQRKELNFSFGLFMRSHQFSGIYHNVIVSHSQLALMVGIIPILCCFTVFGLSKMIAYPLKLSLSSATVLFWPLRFVARILQVTGKHTLIIMYMHKLILDIISRLQLTESFWLQVGIATLVPLLIGVGFRHFNCGELINAQLARLKGTLLIKKQESNKL</sequence>
<dbReference type="Proteomes" id="UP000198374">
    <property type="component" value="Unassembled WGS sequence"/>
</dbReference>
<feature type="transmembrane region" description="Helical" evidence="1">
    <location>
        <begin position="158"/>
        <end position="188"/>
    </location>
</feature>
<proteinExistence type="predicted"/>
<comment type="caution">
    <text evidence="3">The sequence shown here is derived from an EMBL/GenBank/DDBJ whole genome shotgun (WGS) entry which is preliminary data.</text>
</comment>
<dbReference type="Pfam" id="PF01757">
    <property type="entry name" value="Acyl_transf_3"/>
    <property type="match status" value="1"/>
</dbReference>
<dbReference type="AlphaFoldDB" id="A0A1Z5I9S4"/>
<keyword evidence="4" id="KW-1185">Reference proteome</keyword>
<dbReference type="InterPro" id="IPR002656">
    <property type="entry name" value="Acyl_transf_3_dom"/>
</dbReference>
<organism evidence="3 4">
    <name type="scientific">Secundilactobacillus mixtipabuli</name>
    <dbReference type="NCBI Taxonomy" id="1435342"/>
    <lineage>
        <taxon>Bacteria</taxon>
        <taxon>Bacillati</taxon>
        <taxon>Bacillota</taxon>
        <taxon>Bacilli</taxon>
        <taxon>Lactobacillales</taxon>
        <taxon>Lactobacillaceae</taxon>
        <taxon>Secundilactobacillus</taxon>
    </lineage>
</organism>
<keyword evidence="1" id="KW-1133">Transmembrane helix</keyword>
<protein>
    <submittedName>
        <fullName evidence="3">O-acetyltransferase</fullName>
    </submittedName>
</protein>